<dbReference type="Gene3D" id="1.10.3730.10">
    <property type="entry name" value="ProC C-terminal domain-like"/>
    <property type="match status" value="1"/>
</dbReference>
<dbReference type="GO" id="GO:0055129">
    <property type="term" value="P:L-proline biosynthetic process"/>
    <property type="evidence" value="ECO:0007669"/>
    <property type="project" value="TreeGrafter"/>
</dbReference>
<comment type="similarity">
    <text evidence="1">Belongs to the pyrroline-5-carboxylate reductase family.</text>
</comment>
<evidence type="ECO:0000256" key="2">
    <source>
        <dbReference type="PIRSR" id="PIRSR000193-1"/>
    </source>
</evidence>
<evidence type="ECO:0000259" key="4">
    <source>
        <dbReference type="Pfam" id="PF14748"/>
    </source>
</evidence>
<name>A0A1G6WPR8_9RHOB</name>
<evidence type="ECO:0000256" key="1">
    <source>
        <dbReference type="ARBA" id="ARBA00005525"/>
    </source>
</evidence>
<dbReference type="SUPFAM" id="SSF48179">
    <property type="entry name" value="6-phosphogluconate dehydrogenase C-terminal domain-like"/>
    <property type="match status" value="1"/>
</dbReference>
<dbReference type="Pfam" id="PF03807">
    <property type="entry name" value="F420_oxidored"/>
    <property type="match status" value="1"/>
</dbReference>
<feature type="domain" description="Pyrroline-5-carboxylate reductase catalytic N-terminal" evidence="3">
    <location>
        <begin position="2"/>
        <end position="94"/>
    </location>
</feature>
<evidence type="ECO:0000313" key="6">
    <source>
        <dbReference type="Proteomes" id="UP000199344"/>
    </source>
</evidence>
<dbReference type="RefSeq" id="WP_090521313.1">
    <property type="nucleotide sequence ID" value="NZ_FNAH01000002.1"/>
</dbReference>
<dbReference type="STRING" id="591205.SAMN05421538_102190"/>
<keyword evidence="2" id="KW-0521">NADP</keyword>
<dbReference type="InterPro" id="IPR029036">
    <property type="entry name" value="P5CR_dimer"/>
</dbReference>
<accession>A0A1G6WPR8</accession>
<feature type="domain" description="Pyrroline-5-carboxylate reductase dimerisation" evidence="4">
    <location>
        <begin position="156"/>
        <end position="253"/>
    </location>
</feature>
<dbReference type="Proteomes" id="UP000199344">
    <property type="component" value="Unassembled WGS sequence"/>
</dbReference>
<dbReference type="InterPro" id="IPR036291">
    <property type="entry name" value="NAD(P)-bd_dom_sf"/>
</dbReference>
<dbReference type="PANTHER" id="PTHR11645">
    <property type="entry name" value="PYRROLINE-5-CARBOXYLATE REDUCTASE"/>
    <property type="match status" value="1"/>
</dbReference>
<dbReference type="NCBIfam" id="NF005063">
    <property type="entry name" value="PRK06476.1"/>
    <property type="match status" value="1"/>
</dbReference>
<proteinExistence type="inferred from homology"/>
<dbReference type="EMBL" id="FNAH01000002">
    <property type="protein sequence ID" value="SDD67774.1"/>
    <property type="molecule type" value="Genomic_DNA"/>
</dbReference>
<keyword evidence="6" id="KW-1185">Reference proteome</keyword>
<dbReference type="InterPro" id="IPR000304">
    <property type="entry name" value="Pyrroline-COOH_reductase"/>
</dbReference>
<feature type="binding site" evidence="2">
    <location>
        <position position="55"/>
    </location>
    <ligand>
        <name>NADPH</name>
        <dbReference type="ChEBI" id="CHEBI:57783"/>
    </ligand>
</feature>
<dbReference type="AlphaFoldDB" id="A0A1G6WPR8"/>
<sequence>MKIGFIGTGEITQAIVTGLMASDYPVEEVILSPRSKAVSARLAQAHDRVSVADSNQHVVDQAELLFLSVRPQIAGEVLRALDFRADQRIVSLIATIPDEVLRGWTRTTDPIPRVVPLPAVADRQGATLIHPADSTLAKLFGALGPVIEAGSLDEFDALTSSGAVMGLYFGLLETISDWLAARGIDRADARTFMGKVFLELGRTAERHPGEDFPALRDAHSTAGGINEQMFRVFGEQGGTQALRAALDSVADRIASARGDGSGAA</sequence>
<dbReference type="PANTHER" id="PTHR11645:SF13">
    <property type="entry name" value="PYRROLINE-5-CARBOXYLATE REDUCTASE CATALYTIC N-TERMINAL DOMAIN-CONTAINING PROTEIN"/>
    <property type="match status" value="1"/>
</dbReference>
<dbReference type="PIRSF" id="PIRSF000193">
    <property type="entry name" value="Pyrrol-5-carb_rd"/>
    <property type="match status" value="1"/>
</dbReference>
<evidence type="ECO:0000259" key="3">
    <source>
        <dbReference type="Pfam" id="PF03807"/>
    </source>
</evidence>
<protein>
    <submittedName>
        <fullName evidence="5">Pyrroline-5-carboxylate reductase</fullName>
    </submittedName>
</protein>
<dbReference type="OrthoDB" id="9805754at2"/>
<evidence type="ECO:0000313" key="5">
    <source>
        <dbReference type="EMBL" id="SDD67774.1"/>
    </source>
</evidence>
<dbReference type="InterPro" id="IPR008927">
    <property type="entry name" value="6-PGluconate_DH-like_C_sf"/>
</dbReference>
<organism evidence="5 6">
    <name type="scientific">Paracoccus isoporae</name>
    <dbReference type="NCBI Taxonomy" id="591205"/>
    <lineage>
        <taxon>Bacteria</taxon>
        <taxon>Pseudomonadati</taxon>
        <taxon>Pseudomonadota</taxon>
        <taxon>Alphaproteobacteria</taxon>
        <taxon>Rhodobacterales</taxon>
        <taxon>Paracoccaceae</taxon>
        <taxon>Paracoccus</taxon>
    </lineage>
</organism>
<dbReference type="Pfam" id="PF14748">
    <property type="entry name" value="P5CR_dimer"/>
    <property type="match status" value="1"/>
</dbReference>
<dbReference type="GO" id="GO:0004735">
    <property type="term" value="F:pyrroline-5-carboxylate reductase activity"/>
    <property type="evidence" value="ECO:0007669"/>
    <property type="project" value="InterPro"/>
</dbReference>
<gene>
    <name evidence="5" type="ORF">SAMN05421538_102190</name>
</gene>
<dbReference type="SUPFAM" id="SSF51735">
    <property type="entry name" value="NAD(P)-binding Rossmann-fold domains"/>
    <property type="match status" value="1"/>
</dbReference>
<reference evidence="5 6" key="1">
    <citation type="submission" date="2016-10" db="EMBL/GenBank/DDBJ databases">
        <authorList>
            <person name="de Groot N.N."/>
        </authorList>
    </citation>
    <scope>NUCLEOTIDE SEQUENCE [LARGE SCALE GENOMIC DNA]</scope>
    <source>
        <strain evidence="5 6">DSM 22220</strain>
    </source>
</reference>
<dbReference type="InterPro" id="IPR028939">
    <property type="entry name" value="P5C_Rdtase_cat_N"/>
</dbReference>
<dbReference type="Gene3D" id="3.40.50.720">
    <property type="entry name" value="NAD(P)-binding Rossmann-like Domain"/>
    <property type="match status" value="1"/>
</dbReference>